<evidence type="ECO:0000256" key="2">
    <source>
        <dbReference type="ARBA" id="ARBA00022602"/>
    </source>
</evidence>
<protein>
    <recommendedName>
        <fullName evidence="6">Geranylgeranyl transferase type-2 subunit alpha</fullName>
        <ecNumber evidence="6">2.5.1.60</ecNumber>
    </recommendedName>
    <alternativeName>
        <fullName evidence="6">Geranylgeranyl transferase type II subunit alpha</fullName>
    </alternativeName>
</protein>
<evidence type="ECO:0000256" key="3">
    <source>
        <dbReference type="ARBA" id="ARBA00022679"/>
    </source>
</evidence>
<gene>
    <name evidence="7" type="ORF">CANARDRAFT_22023</name>
</gene>
<proteinExistence type="inferred from homology"/>
<comment type="catalytic activity">
    <reaction evidence="5 6">
        <text>geranylgeranyl diphosphate + L-cysteinyl-[protein] = S-geranylgeranyl-L-cysteinyl-[protein] + diphosphate</text>
        <dbReference type="Rhea" id="RHEA:21240"/>
        <dbReference type="Rhea" id="RHEA-COMP:10131"/>
        <dbReference type="Rhea" id="RHEA-COMP:11537"/>
        <dbReference type="ChEBI" id="CHEBI:29950"/>
        <dbReference type="ChEBI" id="CHEBI:33019"/>
        <dbReference type="ChEBI" id="CHEBI:57533"/>
        <dbReference type="ChEBI" id="CHEBI:86021"/>
        <dbReference type="EC" id="2.5.1.60"/>
    </reaction>
</comment>
<dbReference type="PANTHER" id="PTHR11129:SF2">
    <property type="entry name" value="GERANYLGERANYL TRANSFERASE TYPE-2 SUBUNIT ALPHA"/>
    <property type="match status" value="1"/>
</dbReference>
<reference evidence="8" key="1">
    <citation type="submission" date="2016-04" db="EMBL/GenBank/DDBJ databases">
        <title>Comparative genomics of biotechnologically important yeasts.</title>
        <authorList>
            <consortium name="DOE Joint Genome Institute"/>
            <person name="Riley R."/>
            <person name="Haridas S."/>
            <person name="Wolfe K.H."/>
            <person name="Lopes M.R."/>
            <person name="Hittinger C.T."/>
            <person name="Goker M."/>
            <person name="Salamov A."/>
            <person name="Wisecaver J."/>
            <person name="Long T.M."/>
            <person name="Aerts A.L."/>
            <person name="Barry K."/>
            <person name="Choi C."/>
            <person name="Clum A."/>
            <person name="Coughlan A.Y."/>
            <person name="Deshpande S."/>
            <person name="Douglass A.P."/>
            <person name="Hanson S.J."/>
            <person name="Klenk H.-P."/>
            <person name="Labutti K."/>
            <person name="Lapidus A."/>
            <person name="Lindquist E."/>
            <person name="Lipzen A."/>
            <person name="Meier-Kolthoff J.P."/>
            <person name="Ohm R.A."/>
            <person name="Otillar R.P."/>
            <person name="Pangilinan J."/>
            <person name="Peng Y."/>
            <person name="Rokas A."/>
            <person name="Rosa C.A."/>
            <person name="Scheuner C."/>
            <person name="Sibirny A.A."/>
            <person name="Slot J.C."/>
            <person name="Stielow J.B."/>
            <person name="Sun H."/>
            <person name="Kurtzman C.P."/>
            <person name="Blackwell M."/>
            <person name="Grigoriev I.V."/>
            <person name="Jeffries T.W."/>
        </authorList>
    </citation>
    <scope>NUCLEOTIDE SEQUENCE [LARGE SCALE GENOMIC DNA]</scope>
    <source>
        <strain evidence="8">NRRL YB-2248</strain>
    </source>
</reference>
<evidence type="ECO:0000256" key="5">
    <source>
        <dbReference type="ARBA" id="ARBA00047658"/>
    </source>
</evidence>
<dbReference type="EC" id="2.5.1.60" evidence="6"/>
<dbReference type="STRING" id="983967.A0A1E4T2Y3"/>
<evidence type="ECO:0000313" key="8">
    <source>
        <dbReference type="Proteomes" id="UP000094801"/>
    </source>
</evidence>
<keyword evidence="2 6" id="KW-0637">Prenyltransferase</keyword>
<dbReference type="AlphaFoldDB" id="A0A1E4T2Y3"/>
<dbReference type="GO" id="GO:0004663">
    <property type="term" value="F:Rab geranylgeranyltransferase activity"/>
    <property type="evidence" value="ECO:0007669"/>
    <property type="project" value="UniProtKB-UniRule"/>
</dbReference>
<keyword evidence="4" id="KW-0677">Repeat</keyword>
<comment type="function">
    <text evidence="6">Catalyzes the transfer of a geranyl-geranyl moiety from geranyl-geranyl pyrophosphate to cysteines occuring in specific C-terminal amino acid sequences.</text>
</comment>
<name>A0A1E4T2Y3_9ASCO</name>
<dbReference type="InterPro" id="IPR002088">
    <property type="entry name" value="Prenyl_trans_a"/>
</dbReference>
<dbReference type="Pfam" id="PF01239">
    <property type="entry name" value="PPTA"/>
    <property type="match status" value="5"/>
</dbReference>
<dbReference type="GO" id="GO:0097354">
    <property type="term" value="P:prenylation"/>
    <property type="evidence" value="ECO:0007669"/>
    <property type="project" value="UniProtKB-UniRule"/>
</dbReference>
<accession>A0A1E4T2Y3</accession>
<evidence type="ECO:0000256" key="6">
    <source>
        <dbReference type="RuleBase" id="RU367120"/>
    </source>
</evidence>
<dbReference type="PANTHER" id="PTHR11129">
    <property type="entry name" value="PROTEIN FARNESYLTRANSFERASE ALPHA SUBUNIT/RAB GERANYLGERANYL TRANSFERASE ALPHA SUBUNIT"/>
    <property type="match status" value="1"/>
</dbReference>
<dbReference type="Gene3D" id="1.25.40.120">
    <property type="entry name" value="Protein prenylyltransferase"/>
    <property type="match status" value="1"/>
</dbReference>
<evidence type="ECO:0000256" key="1">
    <source>
        <dbReference type="ARBA" id="ARBA00006734"/>
    </source>
</evidence>
<keyword evidence="3 6" id="KW-0808">Transferase</keyword>
<keyword evidence="8" id="KW-1185">Reference proteome</keyword>
<dbReference type="GO" id="GO:0005968">
    <property type="term" value="C:Rab-protein geranylgeranyltransferase complex"/>
    <property type="evidence" value="ECO:0007669"/>
    <property type="project" value="TreeGrafter"/>
</dbReference>
<dbReference type="SUPFAM" id="SSF48439">
    <property type="entry name" value="Protein prenylyltransferase"/>
    <property type="match status" value="1"/>
</dbReference>
<comment type="similarity">
    <text evidence="1 6">Belongs to the protein prenyltransferase subunit alpha family.</text>
</comment>
<dbReference type="EMBL" id="KV453850">
    <property type="protein sequence ID" value="ODV86116.1"/>
    <property type="molecule type" value="Genomic_DNA"/>
</dbReference>
<evidence type="ECO:0000256" key="4">
    <source>
        <dbReference type="ARBA" id="ARBA00022737"/>
    </source>
</evidence>
<dbReference type="PROSITE" id="PS51147">
    <property type="entry name" value="PFTA"/>
    <property type="match status" value="4"/>
</dbReference>
<dbReference type="OrthoDB" id="1658at2759"/>
<organism evidence="7 8">
    <name type="scientific">[Candida] arabinofermentans NRRL YB-2248</name>
    <dbReference type="NCBI Taxonomy" id="983967"/>
    <lineage>
        <taxon>Eukaryota</taxon>
        <taxon>Fungi</taxon>
        <taxon>Dikarya</taxon>
        <taxon>Ascomycota</taxon>
        <taxon>Saccharomycotina</taxon>
        <taxon>Pichiomycetes</taxon>
        <taxon>Pichiales</taxon>
        <taxon>Pichiaceae</taxon>
        <taxon>Ogataea</taxon>
        <taxon>Ogataea/Candida clade</taxon>
    </lineage>
</organism>
<sequence>MHGIKRAHLSKDGRLSKIEKDAAKIIKYRRLNDTVFENKQRELYNDKAFNETTALLNLNPELYSIWNYRRDILVKNKFNGLNEQELHELFQSELRFVQEQLYKYPKCYWIWNHRIWCLNNDRLSDWLFELKLIAKFFQADSRNYHVWQYRRFIVECLKKTKENEKDKAEVDYDEFKFTSNMINKDISNYSAWHNRSKLIGKLFLQSPEIGVDDNDEYLRIFNNKSKLQFLKKELILVKTAFYTDPDDSSVWIYMKWLFGDYFLSEIESSDATSLINETISDIQELNELELSDEGRDNQCGS</sequence>
<dbReference type="Proteomes" id="UP000094801">
    <property type="component" value="Unassembled WGS sequence"/>
</dbReference>
<evidence type="ECO:0000313" key="7">
    <source>
        <dbReference type="EMBL" id="ODV86116.1"/>
    </source>
</evidence>